<proteinExistence type="predicted"/>
<organism evidence="2 3">
    <name type="scientific">Rhodococcus opacus (strain B4)</name>
    <dbReference type="NCBI Taxonomy" id="632772"/>
    <lineage>
        <taxon>Bacteria</taxon>
        <taxon>Bacillati</taxon>
        <taxon>Actinomycetota</taxon>
        <taxon>Actinomycetes</taxon>
        <taxon>Mycobacteriales</taxon>
        <taxon>Nocardiaceae</taxon>
        <taxon>Rhodococcus</taxon>
    </lineage>
</organism>
<evidence type="ECO:0000313" key="3">
    <source>
        <dbReference type="Proteomes" id="UP000002212"/>
    </source>
</evidence>
<dbReference type="STRING" id="632772.ROP_30870"/>
<dbReference type="Proteomes" id="UP000002212">
    <property type="component" value="Chromosome"/>
</dbReference>
<dbReference type="KEGG" id="rop:ROP_30870"/>
<feature type="region of interest" description="Disordered" evidence="1">
    <location>
        <begin position="75"/>
        <end position="97"/>
    </location>
</feature>
<dbReference type="PATRIC" id="fig|632772.20.peg.3232"/>
<gene>
    <name evidence="2" type="ordered locus">ROP_30870</name>
</gene>
<name>C1B6N1_RHOOB</name>
<sequence>MPPLPGEAIDSWLEAIAHRTDTTFVDLDTALHHEEPVDPAWLHHQYVNQRRTLRELGHEMGRSVSRMSRIAKDYGIAIRPPTDAGNPQSVAMRRPAH</sequence>
<protein>
    <submittedName>
        <fullName evidence="2">Uncharacterized protein</fullName>
    </submittedName>
</protein>
<evidence type="ECO:0000313" key="2">
    <source>
        <dbReference type="EMBL" id="BAH51334.1"/>
    </source>
</evidence>
<accession>C1B6N1</accession>
<dbReference type="EMBL" id="AP011115">
    <property type="protein sequence ID" value="BAH51334.1"/>
    <property type="molecule type" value="Genomic_DNA"/>
</dbReference>
<evidence type="ECO:0000256" key="1">
    <source>
        <dbReference type="SAM" id="MobiDB-lite"/>
    </source>
</evidence>
<reference evidence="2 3" key="1">
    <citation type="submission" date="2009-03" db="EMBL/GenBank/DDBJ databases">
        <title>Comparison of the complete genome sequences of Rhodococcus erythropolis PR4 and Rhodococcus opacus B4.</title>
        <authorList>
            <person name="Takarada H."/>
            <person name="Sekine M."/>
            <person name="Hosoyama A."/>
            <person name="Yamada R."/>
            <person name="Fujisawa T."/>
            <person name="Omata S."/>
            <person name="Shimizu A."/>
            <person name="Tsukatani N."/>
            <person name="Tanikawa S."/>
            <person name="Fujita N."/>
            <person name="Harayama S."/>
        </authorList>
    </citation>
    <scope>NUCLEOTIDE SEQUENCE [LARGE SCALE GENOMIC DNA]</scope>
    <source>
        <strain evidence="2 3">B4</strain>
    </source>
</reference>
<dbReference type="HOGENOM" id="CLU_2344773_0_0_11"/>
<dbReference type="AlphaFoldDB" id="C1B6N1"/>